<dbReference type="Pfam" id="PF05973">
    <property type="entry name" value="Gp49"/>
    <property type="match status" value="1"/>
</dbReference>
<comment type="caution">
    <text evidence="1">The sequence shown here is derived from an EMBL/GenBank/DDBJ whole genome shotgun (WGS) entry which is preliminary data.</text>
</comment>
<name>A0A1G2EFM4_9BACT</name>
<protein>
    <recommendedName>
        <fullName evidence="3">Addiction module toxin RelE</fullName>
    </recommendedName>
</protein>
<evidence type="ECO:0000313" key="1">
    <source>
        <dbReference type="EMBL" id="OGZ24131.1"/>
    </source>
</evidence>
<dbReference type="EMBL" id="MHMH01000019">
    <property type="protein sequence ID" value="OGZ24131.1"/>
    <property type="molecule type" value="Genomic_DNA"/>
</dbReference>
<dbReference type="AlphaFoldDB" id="A0A1G2EFM4"/>
<proteinExistence type="predicted"/>
<evidence type="ECO:0008006" key="3">
    <source>
        <dbReference type="Google" id="ProtNLM"/>
    </source>
</evidence>
<dbReference type="Proteomes" id="UP000178647">
    <property type="component" value="Unassembled WGS sequence"/>
</dbReference>
<sequence length="128" mass="15294">MDNHSEYKIYYYRNSRANRAPVLEYIQKISTKDRAKIAAYIILLRDCDGRLDEPYSRYILSGIRELRVEFARNKHRILYITVEGKKIILLHAFLKKTPKTPKQEITRALNNLSDYKVNKNLIEYEKEI</sequence>
<accession>A0A1G2EFM4</accession>
<evidence type="ECO:0000313" key="2">
    <source>
        <dbReference type="Proteomes" id="UP000178647"/>
    </source>
</evidence>
<dbReference type="STRING" id="1801672.A2896_02350"/>
<gene>
    <name evidence="1" type="ORF">A2896_02350</name>
</gene>
<organism evidence="1 2">
    <name type="scientific">Candidatus Nealsonbacteria bacterium RIFCSPLOWO2_01_FULL_43_32</name>
    <dbReference type="NCBI Taxonomy" id="1801672"/>
    <lineage>
        <taxon>Bacteria</taxon>
        <taxon>Candidatus Nealsoniibacteriota</taxon>
    </lineage>
</organism>
<reference evidence="1 2" key="1">
    <citation type="journal article" date="2016" name="Nat. Commun.">
        <title>Thousands of microbial genomes shed light on interconnected biogeochemical processes in an aquifer system.</title>
        <authorList>
            <person name="Anantharaman K."/>
            <person name="Brown C.T."/>
            <person name="Hug L.A."/>
            <person name="Sharon I."/>
            <person name="Castelle C.J."/>
            <person name="Probst A.J."/>
            <person name="Thomas B.C."/>
            <person name="Singh A."/>
            <person name="Wilkins M.J."/>
            <person name="Karaoz U."/>
            <person name="Brodie E.L."/>
            <person name="Williams K.H."/>
            <person name="Hubbard S.S."/>
            <person name="Banfield J.F."/>
        </authorList>
    </citation>
    <scope>NUCLEOTIDE SEQUENCE [LARGE SCALE GENOMIC DNA]</scope>
</reference>
<dbReference type="InterPro" id="IPR009241">
    <property type="entry name" value="HigB-like"/>
</dbReference>